<dbReference type="InterPro" id="IPR027330">
    <property type="entry name" value="TPX2_central_dom"/>
</dbReference>
<protein>
    <recommendedName>
        <fullName evidence="2">TPX2 central domain-containing protein</fullName>
    </recommendedName>
</protein>
<dbReference type="PANTHER" id="PTHR14326:SF55">
    <property type="entry name" value="CELL CYCLE REGULATED MICROTUBULE ASSOCIATED PROTEIN"/>
    <property type="match status" value="1"/>
</dbReference>
<comment type="caution">
    <text evidence="3">The sequence shown here is derived from an EMBL/GenBank/DDBJ whole genome shotgun (WGS) entry which is preliminary data.</text>
</comment>
<evidence type="ECO:0000313" key="4">
    <source>
        <dbReference type="Proteomes" id="UP001632038"/>
    </source>
</evidence>
<evidence type="ECO:0000259" key="2">
    <source>
        <dbReference type="Pfam" id="PF12214"/>
    </source>
</evidence>
<reference evidence="4" key="1">
    <citation type="journal article" date="2024" name="IScience">
        <title>Strigolactones Initiate the Formation of Haustorium-like Structures in Castilleja.</title>
        <authorList>
            <person name="Buerger M."/>
            <person name="Peterson D."/>
            <person name="Chory J."/>
        </authorList>
    </citation>
    <scope>NUCLEOTIDE SEQUENCE [LARGE SCALE GENOMIC DNA]</scope>
</reference>
<dbReference type="InterPro" id="IPR009675">
    <property type="entry name" value="TPX2_fam"/>
</dbReference>
<evidence type="ECO:0000313" key="3">
    <source>
        <dbReference type="EMBL" id="KAL3645245.1"/>
    </source>
</evidence>
<accession>A0ABD3DSP1</accession>
<feature type="region of interest" description="Disordered" evidence="1">
    <location>
        <begin position="222"/>
        <end position="241"/>
    </location>
</feature>
<dbReference type="EMBL" id="JAVIJP010000013">
    <property type="protein sequence ID" value="KAL3645245.1"/>
    <property type="molecule type" value="Genomic_DNA"/>
</dbReference>
<gene>
    <name evidence="3" type="ORF">CASFOL_010425</name>
</gene>
<feature type="compositionally biased region" description="Polar residues" evidence="1">
    <location>
        <begin position="330"/>
        <end position="345"/>
    </location>
</feature>
<feature type="compositionally biased region" description="Low complexity" evidence="1">
    <location>
        <begin position="346"/>
        <end position="356"/>
    </location>
</feature>
<name>A0ABD3DSP1_9LAMI</name>
<dbReference type="PANTHER" id="PTHR14326">
    <property type="entry name" value="TARGETING PROTEIN FOR XKLP2"/>
    <property type="match status" value="1"/>
</dbReference>
<feature type="region of interest" description="Disordered" evidence="1">
    <location>
        <begin position="306"/>
        <end position="365"/>
    </location>
</feature>
<proteinExistence type="predicted"/>
<feature type="compositionally biased region" description="Basic and acidic residues" evidence="1">
    <location>
        <begin position="306"/>
        <end position="318"/>
    </location>
</feature>
<keyword evidence="4" id="KW-1185">Reference proteome</keyword>
<feature type="region of interest" description="Disordered" evidence="1">
    <location>
        <begin position="159"/>
        <end position="180"/>
    </location>
</feature>
<evidence type="ECO:0000256" key="1">
    <source>
        <dbReference type="SAM" id="MobiDB-lite"/>
    </source>
</evidence>
<feature type="domain" description="TPX2 central" evidence="2">
    <location>
        <begin position="207"/>
        <end position="294"/>
    </location>
</feature>
<dbReference type="Proteomes" id="UP001632038">
    <property type="component" value="Unassembled WGS sequence"/>
</dbReference>
<dbReference type="AlphaFoldDB" id="A0ABD3DSP1"/>
<feature type="compositionally biased region" description="Polar residues" evidence="1">
    <location>
        <begin position="159"/>
        <end position="178"/>
    </location>
</feature>
<organism evidence="3 4">
    <name type="scientific">Castilleja foliolosa</name>
    <dbReference type="NCBI Taxonomy" id="1961234"/>
    <lineage>
        <taxon>Eukaryota</taxon>
        <taxon>Viridiplantae</taxon>
        <taxon>Streptophyta</taxon>
        <taxon>Embryophyta</taxon>
        <taxon>Tracheophyta</taxon>
        <taxon>Spermatophyta</taxon>
        <taxon>Magnoliopsida</taxon>
        <taxon>eudicotyledons</taxon>
        <taxon>Gunneridae</taxon>
        <taxon>Pentapetalae</taxon>
        <taxon>asterids</taxon>
        <taxon>lamiids</taxon>
        <taxon>Lamiales</taxon>
        <taxon>Orobanchaceae</taxon>
        <taxon>Pedicularideae</taxon>
        <taxon>Castillejinae</taxon>
        <taxon>Castilleja</taxon>
    </lineage>
</organism>
<dbReference type="Pfam" id="PF12214">
    <property type="entry name" value="TPX2_importin"/>
    <property type="match status" value="1"/>
</dbReference>
<sequence>MEEFIEEYDDVEPTENDEEYEFQASQFYDFTRPEFDYEIEQAERWFEVSGDYPPSPFIVKLNLDKILSVEVVPNPSTAKCCNTSDSDSRHRVSSAKKNGKGKICATSQQDTAKVQTNVYDKLLLQRSPSFMKPTASNLAKQKANHKHYGHVCTRFQRTSAKLEQKGSQSPNGFENPTTKRQKLDIGYIRNAAHLKHQFLLMHKSSKKVTVPKEPELETMLRAQRRTSKISSASSKSDSQKQKFCKFKAHPLNKKILQPRLSPPMTKKSPPRLPDFQVFHLKTTERANHNVSAKVYPVVTYTDRIKDAKQKSTISRESRSSTGAKFLESPPTEQFSKLSLGSETNASNSSRSSRQSSVKGQRKGDGDRFQAEFWKSNAKPKHCGGHLRLHEDKCWSDMSIEVWIYGDLEETGEFDIINRKLVAQRNFA</sequence>